<dbReference type="PROSITE" id="PS50196">
    <property type="entry name" value="RANBD1"/>
    <property type="match status" value="1"/>
</dbReference>
<evidence type="ECO:0000259" key="4">
    <source>
        <dbReference type="PROSITE" id="PS50196"/>
    </source>
</evidence>
<dbReference type="GO" id="GO:0043138">
    <property type="term" value="F:3'-5' DNA helicase activity"/>
    <property type="evidence" value="ECO:0007669"/>
    <property type="project" value="TreeGrafter"/>
</dbReference>
<evidence type="ECO:0000256" key="3">
    <source>
        <dbReference type="SAM" id="MobiDB-lite"/>
    </source>
</evidence>
<dbReference type="InterPro" id="IPR011993">
    <property type="entry name" value="PH-like_dom_sf"/>
</dbReference>
<dbReference type="FunCoup" id="E9EFH5">
    <property type="interactions" value="103"/>
</dbReference>
<dbReference type="Pfam" id="PF00271">
    <property type="entry name" value="Helicase_C"/>
    <property type="match status" value="1"/>
</dbReference>
<evidence type="ECO:0000259" key="5">
    <source>
        <dbReference type="PROSITE" id="PS51192"/>
    </source>
</evidence>
<dbReference type="OMA" id="AAEHVIM"/>
<dbReference type="SUPFAM" id="SSF52540">
    <property type="entry name" value="P-loop containing nucleoside triphosphate hydrolases"/>
    <property type="match status" value="1"/>
</dbReference>
<dbReference type="CDD" id="cd18797">
    <property type="entry name" value="SF2_C_Hrq"/>
    <property type="match status" value="1"/>
</dbReference>
<dbReference type="Pfam" id="PF22982">
    <property type="entry name" value="WHD_HRQ1"/>
    <property type="match status" value="1"/>
</dbReference>
<dbReference type="PROSITE" id="PS51192">
    <property type="entry name" value="HELICASE_ATP_BIND_1"/>
    <property type="match status" value="1"/>
</dbReference>
<dbReference type="SMART" id="SM00490">
    <property type="entry name" value="HELICc"/>
    <property type="match status" value="1"/>
</dbReference>
<organism evidence="8">
    <name type="scientific">Metarhizium acridum (strain CQMa 102)</name>
    <dbReference type="NCBI Taxonomy" id="655827"/>
    <lineage>
        <taxon>Eukaryota</taxon>
        <taxon>Fungi</taxon>
        <taxon>Dikarya</taxon>
        <taxon>Ascomycota</taxon>
        <taxon>Pezizomycotina</taxon>
        <taxon>Sordariomycetes</taxon>
        <taxon>Hypocreomycetidae</taxon>
        <taxon>Hypocreales</taxon>
        <taxon>Clavicipitaceae</taxon>
        <taxon>Metarhizium</taxon>
    </lineage>
</organism>
<dbReference type="Pfam" id="PF00270">
    <property type="entry name" value="DEAD"/>
    <property type="match status" value="1"/>
</dbReference>
<dbReference type="Gene3D" id="3.40.50.300">
    <property type="entry name" value="P-loop containing nucleotide triphosphate hydrolases"/>
    <property type="match status" value="2"/>
</dbReference>
<dbReference type="EMBL" id="GL698581">
    <property type="protein sequence ID" value="EFY85323.1"/>
    <property type="molecule type" value="Genomic_DNA"/>
</dbReference>
<dbReference type="CDD" id="cd17923">
    <property type="entry name" value="DEXHc_Hrq1-like"/>
    <property type="match status" value="1"/>
</dbReference>
<evidence type="ECO:0000256" key="2">
    <source>
        <dbReference type="ARBA" id="ARBA00022840"/>
    </source>
</evidence>
<sequence length="1675" mass="186030">MADDVQGAGFSPKNEPTHVETTEDAETRATRRELKQSSISDQPGKITDTDENRPETPSVGISDEKSDELKEQVSSPKKKRAHDQLDGEEDSQDNDATSVTSTDSAKDRAVRLEPEKKRHRDEEPVGTVSHPPPGTEEVDQSTQNHSKMPSQPTKESSSSTFAESAFGKLASSSSGFATLGSSQGGGFASTKPALSSFASVKPVSNSETSGAEANKGQAGHVPKLSFAANSGLSPFAGLGSGTNGLGNSRFGSGLSGIKPLGSFGAAGTKPLQSEKAAKPFGAPESDADDDDDNDNEEGDEESQPDDQERGASPEKDADEKKRPKLHKIAVDDGEAGEVTVLSVRAKMFCLDKKEGWKERGAGMLKINVPHASVEFDDDGAVIPGSFDASCLETNDDSAEGESAGPKVARLILRQDQTHRVILNTAILPAMEFQEKASLKSVGILFTAFEGAETKPVSITIRLVLYKGNYGGTSRMFLHKVPLQQRAVYEGGLTTTCRWLPAHRPWHHARDYALPPRKPTHAPRRTGFKQLWMQPDSDLNDQQADAHDSHPNKKRKHSFNEQQSPCLVQHGKDVLGKFADHEKSQVESGGRFKPTVKKESSLCTGCVIEWPDTFKALEKTHKALNLVFTFCCSRKHLATTFENIKPTVETHIKRPLMEEEVALLVALRPEGINFAYVDELMLQLDIKGSERDDTFKPSGSARSQAPAHDASVGGWTGSESLDDHSRSKTGNGSREVLFFEFVDGDLKRQVKDKKTGEPVRPNRKLRDEQLKMPIYGQKQMTQLIERRNQKFKNAINIFLNKCVQDELDPDVTLREQAQAFIPKPSPMNEVAAELRPNIIPENIPKERKSIPEIVQELKESSWYTGQIVPDGHRVFESQEAIYGDLGFLLTQDLVNALYNAKGITRFYAHQAEALNHLHEGKSVVVATSTSSGKSLIYQLPVLYALEKDYNSRAMYIFPTKALAQDQKRSLKELMVYMPGLEATVVETFDGDTPMSERTTIREEARIIFTNPDMLHVTILPQEERWRSFLKHLKYVVVDELHYYNGQLGSHVAFIMRRLRRICAAVGNRRVRFISCSATVANPKEHFETIFGIKNVALIDYDGSPSGRKEFLCWNTPYKDPGDPASGRGNAKLECARLFCALLLRGVRIIAFCRVRAQCEILVNAIKQELESLGRPECINLVMGYRGGYTAADRRRIESEMFEGKLLGIVSTTALELGIDIGTLDSVMSWGFPYTIANLRQQSGRAGRRNKDSLSILVGDGYPTDQHYMQNPDELFTKPNCELQVDLSNMLVREGHIQCAAYELPIRPDQDAQYFGADISDVCKTRLIQDEMGYYHCHDRFRPQPSRHVAIRDTEDEHFAIIDITNGRNTVLEELEASRATFTIYDGAIFLHQGNTYLVRDFLPDRKMAKVEKVKVDWTTTQRDFTDIDPTETEAIRKISCSLSQAYYGIVRIQQNVFGYFKVDRKGRVLDAVQVDNPPVIRYSKGMWLDVPKTALDILQDRRLNSAAAIHAAEHAVMSLLPTFVISMPEDVRTECKVALKEFSKKESQRKRPARLTFYDAKGGASGSGISTKAFDHIDHLLNMALRRVEACLCQRGCVECVASAMCKESNEVMSKAGCRVVIRSLLNMEIDVDQLPMGPEEFSPVAFETVIPAQPVPCGGQARTKIGTMKSVRQDG</sequence>
<dbReference type="Proteomes" id="UP000002499">
    <property type="component" value="Unassembled WGS sequence"/>
</dbReference>
<keyword evidence="7" id="KW-0347">Helicase</keyword>
<feature type="region of interest" description="Disordered" evidence="3">
    <location>
        <begin position="537"/>
        <end position="562"/>
    </location>
</feature>
<gene>
    <name evidence="7" type="ORF">MAC_08623</name>
</gene>
<dbReference type="eggNOG" id="KOG4150">
    <property type="taxonomic scope" value="Eukaryota"/>
</dbReference>
<feature type="compositionally biased region" description="Polar residues" evidence="3">
    <location>
        <begin position="192"/>
        <end position="211"/>
    </location>
</feature>
<evidence type="ECO:0000259" key="6">
    <source>
        <dbReference type="PROSITE" id="PS51194"/>
    </source>
</evidence>
<dbReference type="PANTHER" id="PTHR47957:SF3">
    <property type="entry name" value="ATP-DEPENDENT HELICASE HRQ1"/>
    <property type="match status" value="1"/>
</dbReference>
<feature type="compositionally biased region" description="Polar residues" evidence="3">
    <location>
        <begin position="140"/>
        <end position="152"/>
    </location>
</feature>
<feature type="compositionally biased region" description="Acidic residues" evidence="3">
    <location>
        <begin position="285"/>
        <end position="305"/>
    </location>
</feature>
<feature type="region of interest" description="Disordered" evidence="3">
    <location>
        <begin position="690"/>
        <end position="729"/>
    </location>
</feature>
<evidence type="ECO:0000256" key="1">
    <source>
        <dbReference type="ARBA" id="ARBA00022741"/>
    </source>
</evidence>
<dbReference type="InterPro" id="IPR027417">
    <property type="entry name" value="P-loop_NTPase"/>
</dbReference>
<feature type="compositionally biased region" description="Low complexity" evidence="3">
    <location>
        <begin position="153"/>
        <end position="181"/>
    </location>
</feature>
<keyword evidence="8" id="KW-1185">Reference proteome</keyword>
<dbReference type="InterPro" id="IPR055227">
    <property type="entry name" value="HRQ1_WHD"/>
</dbReference>
<dbReference type="InterPro" id="IPR011545">
    <property type="entry name" value="DEAD/DEAH_box_helicase_dom"/>
</dbReference>
<feature type="compositionally biased region" description="Basic and acidic residues" evidence="3">
    <location>
        <begin position="104"/>
        <end position="123"/>
    </location>
</feature>
<dbReference type="GO" id="GO:0006289">
    <property type="term" value="P:nucleotide-excision repair"/>
    <property type="evidence" value="ECO:0007669"/>
    <property type="project" value="TreeGrafter"/>
</dbReference>
<feature type="compositionally biased region" description="Polar residues" evidence="3">
    <location>
        <begin position="94"/>
        <end position="103"/>
    </location>
</feature>
<accession>E9EFH5</accession>
<feature type="domain" description="RanBD1" evidence="4">
    <location>
        <begin position="323"/>
        <end position="462"/>
    </location>
</feature>
<dbReference type="PANTHER" id="PTHR47957">
    <property type="entry name" value="ATP-DEPENDENT HELICASE HRQ1"/>
    <property type="match status" value="1"/>
</dbReference>
<dbReference type="GO" id="GO:0036297">
    <property type="term" value="P:interstrand cross-link repair"/>
    <property type="evidence" value="ECO:0007669"/>
    <property type="project" value="TreeGrafter"/>
</dbReference>
<name>E9EFH5_METAQ</name>
<dbReference type="InParanoid" id="E9EFH5"/>
<dbReference type="InterPro" id="IPR014001">
    <property type="entry name" value="Helicase_ATP-bd"/>
</dbReference>
<feature type="compositionally biased region" description="Basic and acidic residues" evidence="3">
    <location>
        <begin position="62"/>
        <end position="71"/>
    </location>
</feature>
<dbReference type="HOGENOM" id="CLU_000809_0_0_1"/>
<keyword evidence="7" id="KW-0378">Hydrolase</keyword>
<dbReference type="STRING" id="655827.E9EFH5"/>
<dbReference type="SUPFAM" id="SSF50729">
    <property type="entry name" value="PH domain-like"/>
    <property type="match status" value="1"/>
</dbReference>
<feature type="region of interest" description="Disordered" evidence="3">
    <location>
        <begin position="1"/>
        <end position="328"/>
    </location>
</feature>
<dbReference type="OrthoDB" id="18781at2759"/>
<feature type="compositionally biased region" description="Basic and acidic residues" evidence="3">
    <location>
        <begin position="306"/>
        <end position="321"/>
    </location>
</feature>
<reference evidence="7 8" key="1">
    <citation type="journal article" date="2011" name="PLoS Genet.">
        <title>Genome sequencing and comparative transcriptomics of the model entomopathogenic fungi Metarhizium anisopliae and M. acridum.</title>
        <authorList>
            <person name="Gao Q."/>
            <person name="Jin K."/>
            <person name="Ying S.H."/>
            <person name="Zhang Y."/>
            <person name="Xiao G."/>
            <person name="Shang Y."/>
            <person name="Duan Z."/>
            <person name="Hu X."/>
            <person name="Xie X.Q."/>
            <person name="Zhou G."/>
            <person name="Peng G."/>
            <person name="Luo Z."/>
            <person name="Huang W."/>
            <person name="Wang B."/>
            <person name="Fang W."/>
            <person name="Wang S."/>
            <person name="Zhong Y."/>
            <person name="Ma L.J."/>
            <person name="St Leger R.J."/>
            <person name="Zhao G.P."/>
            <person name="Pei Y."/>
            <person name="Feng M.G."/>
            <person name="Xia Y."/>
            <person name="Wang C."/>
        </authorList>
    </citation>
    <scope>NUCLEOTIDE SEQUENCE [LARGE SCALE GENOMIC DNA]</scope>
    <source>
        <strain evidence="7 8">CQMa 102</strain>
    </source>
</reference>
<keyword evidence="1" id="KW-0547">Nucleotide-binding</keyword>
<dbReference type="GO" id="GO:0005634">
    <property type="term" value="C:nucleus"/>
    <property type="evidence" value="ECO:0007669"/>
    <property type="project" value="TreeGrafter"/>
</dbReference>
<proteinExistence type="predicted"/>
<dbReference type="PROSITE" id="PS51194">
    <property type="entry name" value="HELICASE_CTER"/>
    <property type="match status" value="1"/>
</dbReference>
<feature type="domain" description="Helicase ATP-binding" evidence="5">
    <location>
        <begin position="913"/>
        <end position="1096"/>
    </location>
</feature>
<feature type="compositionally biased region" description="Basic and acidic residues" evidence="3">
    <location>
        <begin position="15"/>
        <end position="35"/>
    </location>
</feature>
<keyword evidence="2" id="KW-0067">ATP-binding</keyword>
<evidence type="ECO:0000313" key="8">
    <source>
        <dbReference type="Proteomes" id="UP000002499"/>
    </source>
</evidence>
<dbReference type="Pfam" id="PF09369">
    <property type="entry name" value="MZB"/>
    <property type="match status" value="1"/>
</dbReference>
<dbReference type="GO" id="GO:0005524">
    <property type="term" value="F:ATP binding"/>
    <property type="evidence" value="ECO:0007669"/>
    <property type="project" value="UniProtKB-KW"/>
</dbReference>
<dbReference type="InterPro" id="IPR001650">
    <property type="entry name" value="Helicase_C-like"/>
</dbReference>
<dbReference type="InterPro" id="IPR000156">
    <property type="entry name" value="Ran_bind_dom"/>
</dbReference>
<evidence type="ECO:0000313" key="7">
    <source>
        <dbReference type="EMBL" id="EFY85323.1"/>
    </source>
</evidence>
<feature type="domain" description="Helicase C-terminal" evidence="6">
    <location>
        <begin position="1132"/>
        <end position="1289"/>
    </location>
</feature>
<dbReference type="Gene3D" id="2.30.29.30">
    <property type="entry name" value="Pleckstrin-homology domain (PH domain)/Phosphotyrosine-binding domain (PTB)"/>
    <property type="match status" value="1"/>
</dbReference>
<dbReference type="InterPro" id="IPR018973">
    <property type="entry name" value="MZB"/>
</dbReference>
<dbReference type="SMART" id="SM00160">
    <property type="entry name" value="RanBD"/>
    <property type="match status" value="1"/>
</dbReference>
<dbReference type="SMART" id="SM00487">
    <property type="entry name" value="DEXDc"/>
    <property type="match status" value="1"/>
</dbReference>
<protein>
    <submittedName>
        <fullName evidence="7">DEAD/DEAH box helicase, putative</fullName>
    </submittedName>
</protein>
<dbReference type="GO" id="GO:0003676">
    <property type="term" value="F:nucleic acid binding"/>
    <property type="evidence" value="ECO:0007669"/>
    <property type="project" value="InterPro"/>
</dbReference>